<feature type="region of interest" description="Disordered" evidence="1">
    <location>
        <begin position="14"/>
        <end position="113"/>
    </location>
</feature>
<keyword evidence="3" id="KW-1185">Reference proteome</keyword>
<evidence type="ECO:0000313" key="2">
    <source>
        <dbReference type="EMBL" id="MBT8798640.1"/>
    </source>
</evidence>
<organism evidence="2 3">
    <name type="scientific">Microbacterium flavum</name>
    <dbReference type="NCBI Taxonomy" id="415216"/>
    <lineage>
        <taxon>Bacteria</taxon>
        <taxon>Bacillati</taxon>
        <taxon>Actinomycetota</taxon>
        <taxon>Actinomycetes</taxon>
        <taxon>Micrococcales</taxon>
        <taxon>Microbacteriaceae</taxon>
        <taxon>Microbacterium</taxon>
    </lineage>
</organism>
<dbReference type="RefSeq" id="WP_215487878.1">
    <property type="nucleotide sequence ID" value="NZ_BAAAPJ010000008.1"/>
</dbReference>
<name>A0ABS5XVT7_9MICO</name>
<sequence>MRIGQQLTRLRGADLGVDGDDRCGAGEAESADRGRRHPTREGFVFHEALESHGAHPPRLRNADTEIGKTNLSGEGAARTPRDQRVGAAETCARGVGGRGDRAGPATRRDHCHVPPLPSLHANAPLGSYRVASPACADLESRCYRSWYTPPTLNEKALIYRYRVRHCD</sequence>
<reference evidence="2 3" key="1">
    <citation type="submission" date="2021-03" db="EMBL/GenBank/DDBJ databases">
        <title>Microbacterium pauli sp. nov., isolated from microfiltered milk.</title>
        <authorList>
            <person name="Bellassi P."/>
            <person name="Fontana A."/>
            <person name="Callegari M.L."/>
            <person name="Lorenzo M."/>
            <person name="Cappa F."/>
        </authorList>
    </citation>
    <scope>NUCLEOTIDE SEQUENCE [LARGE SCALE GENOMIC DNA]</scope>
    <source>
        <strain evidence="2 3">DSM 18909</strain>
    </source>
</reference>
<dbReference type="EMBL" id="JAFLHG010000010">
    <property type="protein sequence ID" value="MBT8798640.1"/>
    <property type="molecule type" value="Genomic_DNA"/>
</dbReference>
<protein>
    <submittedName>
        <fullName evidence="2">Uncharacterized protein</fullName>
    </submittedName>
</protein>
<proteinExistence type="predicted"/>
<accession>A0ABS5XVT7</accession>
<evidence type="ECO:0000313" key="3">
    <source>
        <dbReference type="Proteomes" id="UP000740605"/>
    </source>
</evidence>
<feature type="compositionally biased region" description="Basic and acidic residues" evidence="1">
    <location>
        <begin position="98"/>
        <end position="112"/>
    </location>
</feature>
<dbReference type="Proteomes" id="UP000740605">
    <property type="component" value="Unassembled WGS sequence"/>
</dbReference>
<comment type="caution">
    <text evidence="2">The sequence shown here is derived from an EMBL/GenBank/DDBJ whole genome shotgun (WGS) entry which is preliminary data.</text>
</comment>
<evidence type="ECO:0000256" key="1">
    <source>
        <dbReference type="SAM" id="MobiDB-lite"/>
    </source>
</evidence>
<feature type="compositionally biased region" description="Basic and acidic residues" evidence="1">
    <location>
        <begin position="39"/>
        <end position="53"/>
    </location>
</feature>
<gene>
    <name evidence="2" type="ORF">J0P97_11230</name>
</gene>